<name>A0ACB5S984_9PEZI</name>
<accession>A0ACB5S984</accession>
<dbReference type="EMBL" id="BSXG01000205">
    <property type="protein sequence ID" value="GME31319.1"/>
    <property type="molecule type" value="Genomic_DNA"/>
</dbReference>
<dbReference type="Proteomes" id="UP001165186">
    <property type="component" value="Unassembled WGS sequence"/>
</dbReference>
<evidence type="ECO:0000313" key="2">
    <source>
        <dbReference type="Proteomes" id="UP001165186"/>
    </source>
</evidence>
<evidence type="ECO:0000313" key="1">
    <source>
        <dbReference type="EMBL" id="GME31319.1"/>
    </source>
</evidence>
<reference evidence="1" key="1">
    <citation type="submission" date="2024-09" db="EMBL/GenBank/DDBJ databases">
        <title>Draft Genome Sequences of Neofusicoccum parvum.</title>
        <authorList>
            <person name="Ashida A."/>
            <person name="Camagna M."/>
            <person name="Tanaka A."/>
            <person name="Takemoto D."/>
        </authorList>
    </citation>
    <scope>NUCLEOTIDE SEQUENCE</scope>
    <source>
        <strain evidence="1">PPO83</strain>
    </source>
</reference>
<proteinExistence type="predicted"/>
<keyword evidence="2" id="KW-1185">Reference proteome</keyword>
<comment type="caution">
    <text evidence="1">The sequence shown here is derived from an EMBL/GenBank/DDBJ whole genome shotgun (WGS) entry which is preliminary data.</text>
</comment>
<gene>
    <name evidence="1" type="primary">g11400</name>
    <name evidence="1" type="ORF">NpPPO83_00011400</name>
</gene>
<sequence length="361" mass="41441">MIWEELFSYGEFEILKMHKDAMGFNNSFAPLRQTLGMMRLNKALHQEITAFFYSRNKWRFTASTGWIALSCFLDTIGPANFQHIRHLTIHVPFPMDDVGITFGPERGGLGYGWIWTFNEQKTLRDALERRGMDTTSFALRKTPHNRLLDWRITRIPPRLNIPEKAICVPGEQPDMRPHDAAFLKVCRQLAAVGGLQHLELILPAEYTLDGPQDTLADSLVCPAPGPPPRRLKLALVLHHGAWPQTGLRRLWRARLRLQAWALARAQARGYAVGHTRYQANFEYDVTYDEDVMEDALPGWRIPGQPGLGVGDEIRRFRTEDEVFARSRREIRDDGRDDTFLDTPGDAGLGAPFRRRMLLRRD</sequence>
<organism evidence="1 2">
    <name type="scientific">Neofusicoccum parvum</name>
    <dbReference type="NCBI Taxonomy" id="310453"/>
    <lineage>
        <taxon>Eukaryota</taxon>
        <taxon>Fungi</taxon>
        <taxon>Dikarya</taxon>
        <taxon>Ascomycota</taxon>
        <taxon>Pezizomycotina</taxon>
        <taxon>Dothideomycetes</taxon>
        <taxon>Dothideomycetes incertae sedis</taxon>
        <taxon>Botryosphaeriales</taxon>
        <taxon>Botryosphaeriaceae</taxon>
        <taxon>Neofusicoccum</taxon>
    </lineage>
</organism>
<protein>
    <submittedName>
        <fullName evidence="1">Uncharacterized protein</fullName>
    </submittedName>
</protein>